<dbReference type="CDD" id="cd00830">
    <property type="entry name" value="KAS_III"/>
    <property type="match status" value="1"/>
</dbReference>
<dbReference type="Pfam" id="PF08545">
    <property type="entry name" value="ACP_syn_III"/>
    <property type="match status" value="1"/>
</dbReference>
<organism evidence="5 6">
    <name type="scientific">Muribaculum gordoncarteri</name>
    <dbReference type="NCBI Taxonomy" id="2530390"/>
    <lineage>
        <taxon>Bacteria</taxon>
        <taxon>Pseudomonadati</taxon>
        <taxon>Bacteroidota</taxon>
        <taxon>Bacteroidia</taxon>
        <taxon>Bacteroidales</taxon>
        <taxon>Muribaculaceae</taxon>
        <taxon>Muribaculum</taxon>
    </lineage>
</organism>
<protein>
    <submittedName>
        <fullName evidence="5">Ketoacyl-ACP synthase III</fullName>
    </submittedName>
</protein>
<dbReference type="RefSeq" id="WP_136409917.1">
    <property type="nucleotide sequence ID" value="NZ_CP039393.1"/>
</dbReference>
<dbReference type="AlphaFoldDB" id="A0A4P7VHI4"/>
<proteinExistence type="predicted"/>
<dbReference type="KEGG" id="mgod:E7746_04005"/>
<gene>
    <name evidence="5" type="ORF">E7746_04005</name>
</gene>
<accession>A0A4P7VHI4</accession>
<reference evidence="5 6" key="1">
    <citation type="submission" date="2019-02" db="EMBL/GenBank/DDBJ databases">
        <title>Isolation and identification of novel species under the genus Muribaculum.</title>
        <authorList>
            <person name="Miyake S."/>
            <person name="Ding Y."/>
            <person name="Low A."/>
            <person name="Soh M."/>
            <person name="Seedorf H."/>
        </authorList>
    </citation>
    <scope>NUCLEOTIDE SEQUENCE [LARGE SCALE GENOMIC DNA]</scope>
    <source>
        <strain evidence="5 6">TLL-A4</strain>
    </source>
</reference>
<evidence type="ECO:0000259" key="4">
    <source>
        <dbReference type="Pfam" id="PF08545"/>
    </source>
</evidence>
<dbReference type="SUPFAM" id="SSF53901">
    <property type="entry name" value="Thiolase-like"/>
    <property type="match status" value="1"/>
</dbReference>
<evidence type="ECO:0000313" key="6">
    <source>
        <dbReference type="Proteomes" id="UP000297031"/>
    </source>
</evidence>
<dbReference type="OrthoDB" id="9815506at2"/>
<dbReference type="PANTHER" id="PTHR34069">
    <property type="entry name" value="3-OXOACYL-[ACYL-CARRIER-PROTEIN] SYNTHASE 3"/>
    <property type="match status" value="1"/>
</dbReference>
<dbReference type="Pfam" id="PF08541">
    <property type="entry name" value="ACP_syn_III_C"/>
    <property type="match status" value="1"/>
</dbReference>
<keyword evidence="2" id="KW-0012">Acyltransferase</keyword>
<feature type="domain" description="Beta-ketoacyl-[acyl-carrier-protein] synthase III C-terminal" evidence="3">
    <location>
        <begin position="230"/>
        <end position="313"/>
    </location>
</feature>
<evidence type="ECO:0000313" key="5">
    <source>
        <dbReference type="EMBL" id="QCD35104.1"/>
    </source>
</evidence>
<dbReference type="GO" id="GO:0004315">
    <property type="term" value="F:3-oxoacyl-[acyl-carrier-protein] synthase activity"/>
    <property type="evidence" value="ECO:0007669"/>
    <property type="project" value="InterPro"/>
</dbReference>
<dbReference type="InterPro" id="IPR013751">
    <property type="entry name" value="ACP_syn_III_N"/>
</dbReference>
<keyword evidence="1" id="KW-0808">Transferase</keyword>
<dbReference type="Gene3D" id="3.40.47.10">
    <property type="match status" value="1"/>
</dbReference>
<feature type="domain" description="Beta-ketoacyl-[acyl-carrier-protein] synthase III N-terminal" evidence="4">
    <location>
        <begin position="106"/>
        <end position="174"/>
    </location>
</feature>
<evidence type="ECO:0000256" key="1">
    <source>
        <dbReference type="ARBA" id="ARBA00022679"/>
    </source>
</evidence>
<keyword evidence="6" id="KW-1185">Reference proteome</keyword>
<sequence length="314" mass="33973">MYINATGYYVPEGRVDNDHFLEVNGLTSDWIYKRTGIKTRSKAGEGEGHNSMGLAAIADAIKHLPYDIKDVDLIVSASYSPYDTVATLAHIAQREYGITNARAIYVSAACSSFVNGLEIIETYFAAGKATKALLVCSEHNTYYSNESDPKSGHLWGDAAVAYFLSKDKTADSDIAVKEVFTRGLGDIGKGPEGVVLRPKEGGIEMPDGRDVFVNACHQMLVALENATAPHNLTPADLDYIITHQANKRIVAQVAHQLNLSDEHFLNNIEELGNTGSASCALVFAQNRDKFKKGDKVGLTVFGGGYSCGAFLLEV</sequence>
<evidence type="ECO:0000259" key="3">
    <source>
        <dbReference type="Pfam" id="PF08541"/>
    </source>
</evidence>
<evidence type="ECO:0000256" key="2">
    <source>
        <dbReference type="ARBA" id="ARBA00023315"/>
    </source>
</evidence>
<dbReference type="PANTHER" id="PTHR34069:SF2">
    <property type="entry name" value="BETA-KETOACYL-[ACYL-CARRIER-PROTEIN] SYNTHASE III"/>
    <property type="match status" value="1"/>
</dbReference>
<dbReference type="InterPro" id="IPR013747">
    <property type="entry name" value="ACP_syn_III_C"/>
</dbReference>
<dbReference type="EMBL" id="CP039393">
    <property type="protein sequence ID" value="QCD35104.1"/>
    <property type="molecule type" value="Genomic_DNA"/>
</dbReference>
<name>A0A4P7VHI4_9BACT</name>
<dbReference type="Proteomes" id="UP000297031">
    <property type="component" value="Chromosome"/>
</dbReference>
<dbReference type="GO" id="GO:0044550">
    <property type="term" value="P:secondary metabolite biosynthetic process"/>
    <property type="evidence" value="ECO:0007669"/>
    <property type="project" value="TreeGrafter"/>
</dbReference>
<dbReference type="GO" id="GO:0006633">
    <property type="term" value="P:fatty acid biosynthetic process"/>
    <property type="evidence" value="ECO:0007669"/>
    <property type="project" value="InterPro"/>
</dbReference>
<dbReference type="InterPro" id="IPR016039">
    <property type="entry name" value="Thiolase-like"/>
</dbReference>